<evidence type="ECO:0000256" key="1">
    <source>
        <dbReference type="SAM" id="Phobius"/>
    </source>
</evidence>
<protein>
    <submittedName>
        <fullName evidence="2">Uncharacterized protein</fullName>
    </submittedName>
</protein>
<evidence type="ECO:0000313" key="2">
    <source>
        <dbReference type="EMBL" id="MPM85595.1"/>
    </source>
</evidence>
<feature type="transmembrane region" description="Helical" evidence="1">
    <location>
        <begin position="57"/>
        <end position="79"/>
    </location>
</feature>
<organism evidence="2">
    <name type="scientific">bioreactor metagenome</name>
    <dbReference type="NCBI Taxonomy" id="1076179"/>
    <lineage>
        <taxon>unclassified sequences</taxon>
        <taxon>metagenomes</taxon>
        <taxon>ecological metagenomes</taxon>
    </lineage>
</organism>
<name>A0A645D8R1_9ZZZZ</name>
<comment type="caution">
    <text evidence="2">The sequence shown here is derived from an EMBL/GenBank/DDBJ whole genome shotgun (WGS) entry which is preliminary data.</text>
</comment>
<keyword evidence="1" id="KW-1133">Transmembrane helix</keyword>
<gene>
    <name evidence="2" type="ORF">SDC9_132676</name>
</gene>
<dbReference type="AlphaFoldDB" id="A0A645D8R1"/>
<dbReference type="EMBL" id="VSSQ01033858">
    <property type="protein sequence ID" value="MPM85595.1"/>
    <property type="molecule type" value="Genomic_DNA"/>
</dbReference>
<reference evidence="2" key="1">
    <citation type="submission" date="2019-08" db="EMBL/GenBank/DDBJ databases">
        <authorList>
            <person name="Kucharzyk K."/>
            <person name="Murdoch R.W."/>
            <person name="Higgins S."/>
            <person name="Loffler F."/>
        </authorList>
    </citation>
    <scope>NUCLEOTIDE SEQUENCE</scope>
</reference>
<keyword evidence="1" id="KW-0472">Membrane</keyword>
<keyword evidence="1" id="KW-0812">Transmembrane</keyword>
<accession>A0A645D8R1</accession>
<proteinExistence type="predicted"/>
<sequence length="82" mass="9489">MIVILIILSIPVYKWLFGKFFPSSGEFTEALNYYFTPDIFSLFKGNYTKDVLAEFKLGAFVFCCIVLTALEYGVVKFIYNLF</sequence>